<dbReference type="GO" id="GO:0003677">
    <property type="term" value="F:DNA binding"/>
    <property type="evidence" value="ECO:0007669"/>
    <property type="project" value="InterPro"/>
</dbReference>
<dbReference type="Pfam" id="PF08281">
    <property type="entry name" value="Sigma70_r4_2"/>
    <property type="match status" value="1"/>
</dbReference>
<dbReference type="OrthoDB" id="9783733at2"/>
<dbReference type="Gene3D" id="1.10.1740.10">
    <property type="match status" value="1"/>
</dbReference>
<dbReference type="EMBL" id="CP043046">
    <property type="protein sequence ID" value="QEI07890.1"/>
    <property type="molecule type" value="Genomic_DNA"/>
</dbReference>
<evidence type="ECO:0000256" key="2">
    <source>
        <dbReference type="ARBA" id="ARBA00023015"/>
    </source>
</evidence>
<evidence type="ECO:0000256" key="3">
    <source>
        <dbReference type="ARBA" id="ARBA00023082"/>
    </source>
</evidence>
<evidence type="ECO:0000256" key="1">
    <source>
        <dbReference type="ARBA" id="ARBA00010641"/>
    </source>
</evidence>
<dbReference type="GO" id="GO:0016987">
    <property type="term" value="F:sigma factor activity"/>
    <property type="evidence" value="ECO:0007669"/>
    <property type="project" value="UniProtKB-KW"/>
</dbReference>
<accession>A0A5C0B3S4</accession>
<keyword evidence="8" id="KW-1185">Reference proteome</keyword>
<evidence type="ECO:0000259" key="6">
    <source>
        <dbReference type="Pfam" id="PF08281"/>
    </source>
</evidence>
<dbReference type="InterPro" id="IPR014284">
    <property type="entry name" value="RNA_pol_sigma-70_dom"/>
</dbReference>
<dbReference type="NCBIfam" id="TIGR02937">
    <property type="entry name" value="sigma70-ECF"/>
    <property type="match status" value="1"/>
</dbReference>
<dbReference type="SUPFAM" id="SSF88659">
    <property type="entry name" value="Sigma3 and sigma4 domains of RNA polymerase sigma factors"/>
    <property type="match status" value="1"/>
</dbReference>
<dbReference type="KEGG" id="pacr:FXN63_20140"/>
<gene>
    <name evidence="7" type="ORF">FXN63_20140</name>
</gene>
<keyword evidence="2" id="KW-0805">Transcription regulation</keyword>
<sequence length="172" mass="19159">MLTRYYRDLLNFCLRKARDRDTAADLAQESFARVLKMQQAGQAILSPAALLRQVATTAKIDLDRRTAVRQADSLDDLDDLSHPAGPRHLQPEEAYASSQAVQAYLQAIDTLPPRCREAFSLYVFDGLSKQEIADRMGVSLSMVKQYVTRAKAVCETCRQALAATENADKPKP</sequence>
<dbReference type="Proteomes" id="UP000325161">
    <property type="component" value="Chromosome"/>
</dbReference>
<evidence type="ECO:0000313" key="7">
    <source>
        <dbReference type="EMBL" id="QEI07890.1"/>
    </source>
</evidence>
<dbReference type="PANTHER" id="PTHR43133">
    <property type="entry name" value="RNA POLYMERASE ECF-TYPE SIGMA FACTO"/>
    <property type="match status" value="1"/>
</dbReference>
<dbReference type="InterPro" id="IPR013324">
    <property type="entry name" value="RNA_pol_sigma_r3/r4-like"/>
</dbReference>
<feature type="domain" description="RNA polymerase sigma factor 70 region 4 type 2" evidence="6">
    <location>
        <begin position="103"/>
        <end position="152"/>
    </location>
</feature>
<dbReference type="CDD" id="cd06171">
    <property type="entry name" value="Sigma70_r4"/>
    <property type="match status" value="1"/>
</dbReference>
<keyword evidence="4" id="KW-0804">Transcription</keyword>
<dbReference type="GO" id="GO:0006352">
    <property type="term" value="P:DNA-templated transcription initiation"/>
    <property type="evidence" value="ECO:0007669"/>
    <property type="project" value="InterPro"/>
</dbReference>
<reference evidence="7 8" key="1">
    <citation type="submission" date="2019-08" db="EMBL/GenBank/DDBJ databases">
        <title>Amphibian skin-associated Pigmentiphaga: genome sequence and occurrence across geography and hosts.</title>
        <authorList>
            <person name="Bletz M.C."/>
            <person name="Bunk B."/>
            <person name="Sproeer C."/>
            <person name="Biwer P."/>
            <person name="Reiter S."/>
            <person name="Rabemananjara F.C.E."/>
            <person name="Schulz S."/>
            <person name="Overmann J."/>
            <person name="Vences M."/>
        </authorList>
    </citation>
    <scope>NUCLEOTIDE SEQUENCE [LARGE SCALE GENOMIC DNA]</scope>
    <source>
        <strain evidence="7 8">Mada1488</strain>
    </source>
</reference>
<dbReference type="InterPro" id="IPR007627">
    <property type="entry name" value="RNA_pol_sigma70_r2"/>
</dbReference>
<comment type="similarity">
    <text evidence="1">Belongs to the sigma-70 factor family. ECF subfamily.</text>
</comment>
<dbReference type="InterPro" id="IPR013249">
    <property type="entry name" value="RNA_pol_sigma70_r4_t2"/>
</dbReference>
<name>A0A5C0B3S4_9BURK</name>
<dbReference type="SUPFAM" id="SSF88946">
    <property type="entry name" value="Sigma2 domain of RNA polymerase sigma factors"/>
    <property type="match status" value="1"/>
</dbReference>
<dbReference type="AlphaFoldDB" id="A0A5C0B3S4"/>
<dbReference type="PANTHER" id="PTHR43133:SF63">
    <property type="entry name" value="RNA POLYMERASE SIGMA FACTOR FECI-RELATED"/>
    <property type="match status" value="1"/>
</dbReference>
<evidence type="ECO:0000259" key="5">
    <source>
        <dbReference type="Pfam" id="PF04542"/>
    </source>
</evidence>
<protein>
    <submittedName>
        <fullName evidence="7">RNA polymerase sigma factor</fullName>
    </submittedName>
</protein>
<dbReference type="InterPro" id="IPR039425">
    <property type="entry name" value="RNA_pol_sigma-70-like"/>
</dbReference>
<dbReference type="InterPro" id="IPR013325">
    <property type="entry name" value="RNA_pol_sigma_r2"/>
</dbReference>
<dbReference type="RefSeq" id="WP_148816937.1">
    <property type="nucleotide sequence ID" value="NZ_CP043046.1"/>
</dbReference>
<feature type="domain" description="RNA polymerase sigma-70 region 2" evidence="5">
    <location>
        <begin position="2"/>
        <end position="61"/>
    </location>
</feature>
<dbReference type="InterPro" id="IPR036388">
    <property type="entry name" value="WH-like_DNA-bd_sf"/>
</dbReference>
<keyword evidence="3" id="KW-0731">Sigma factor</keyword>
<proteinExistence type="inferred from homology"/>
<dbReference type="Pfam" id="PF04542">
    <property type="entry name" value="Sigma70_r2"/>
    <property type="match status" value="1"/>
</dbReference>
<evidence type="ECO:0000256" key="4">
    <source>
        <dbReference type="ARBA" id="ARBA00023163"/>
    </source>
</evidence>
<dbReference type="Gene3D" id="1.10.10.10">
    <property type="entry name" value="Winged helix-like DNA-binding domain superfamily/Winged helix DNA-binding domain"/>
    <property type="match status" value="1"/>
</dbReference>
<organism evidence="7 8">
    <name type="scientific">Pigmentiphaga aceris</name>
    <dbReference type="NCBI Taxonomy" id="1940612"/>
    <lineage>
        <taxon>Bacteria</taxon>
        <taxon>Pseudomonadati</taxon>
        <taxon>Pseudomonadota</taxon>
        <taxon>Betaproteobacteria</taxon>
        <taxon>Burkholderiales</taxon>
        <taxon>Alcaligenaceae</taxon>
        <taxon>Pigmentiphaga</taxon>
    </lineage>
</organism>
<evidence type="ECO:0000313" key="8">
    <source>
        <dbReference type="Proteomes" id="UP000325161"/>
    </source>
</evidence>